<sequence precursor="true">MKPVVGFGEIMGRLAPEGFYRFSQSCPGRLDLTFAGAEANVAASIAMLGGSSAYVTALPDHAIADACVRSLKALDVETRHIVRTDSGRLGLYFVETGANQRPSNVIYDREHSAVSRTPADAYDWDAIFADAGWLHISGITPALSRCAAEASLAAVRGAKEAGLTVSCDLNFRKKLWKWDETLSPRELAGRTMRDILPFVDVVIGNEGDAEDVLGIRAGDSDVESGELAIDKYPEVAGQIAGQFPNVRKVAITLRESISASHNNWGAMLYDTESEQAVFAPMRDGEYRPYEIRNIVDRVGGGDSFAAGLIFALHSGEYTEHADAIAFAVAASCLAHSIKGDWNHSRRAEVEALMRGSGSGRVVR</sequence>
<dbReference type="EC" id="2.7.1.45" evidence="5"/>
<evidence type="ECO:0000256" key="1">
    <source>
        <dbReference type="ARBA" id="ARBA00010688"/>
    </source>
</evidence>
<dbReference type="AlphaFoldDB" id="A0A0G3EHL8"/>
<evidence type="ECO:0000256" key="2">
    <source>
        <dbReference type="ARBA" id="ARBA00022679"/>
    </source>
</evidence>
<accession>A0A0G3EHL8</accession>
<dbReference type="Proteomes" id="UP000035268">
    <property type="component" value="Chromosome"/>
</dbReference>
<name>A0A0G3EHL8_9BACT</name>
<proteinExistence type="inferred from homology"/>
<reference evidence="5 6" key="2">
    <citation type="journal article" date="2016" name="ISME J.">
        <title>Characterization of the first cultured representative of Verrucomicrobia subdivision 5 indicates the proposal of a novel phylum.</title>
        <authorList>
            <person name="Spring S."/>
            <person name="Bunk B."/>
            <person name="Sproer C."/>
            <person name="Schumann P."/>
            <person name="Rohde M."/>
            <person name="Tindall B.J."/>
            <person name="Klenk H.P."/>
        </authorList>
    </citation>
    <scope>NUCLEOTIDE SEQUENCE [LARGE SCALE GENOMIC DNA]</scope>
    <source>
        <strain evidence="5 6">L21-Fru-AB</strain>
    </source>
</reference>
<protein>
    <submittedName>
        <fullName evidence="5">2-dehydro-3-deoxygluconokinase</fullName>
        <ecNumber evidence="5">2.7.1.45</ecNumber>
    </submittedName>
</protein>
<reference evidence="6" key="1">
    <citation type="submission" date="2015-02" db="EMBL/GenBank/DDBJ databases">
        <title>Description and complete genome sequence of the first cultured representative of the subdivision 5 of the Verrucomicrobia phylum.</title>
        <authorList>
            <person name="Spring S."/>
            <person name="Bunk B."/>
            <person name="Sproer C."/>
            <person name="Klenk H.-P."/>
        </authorList>
    </citation>
    <scope>NUCLEOTIDE SEQUENCE [LARGE SCALE GENOMIC DNA]</scope>
    <source>
        <strain evidence="6">L21-Fru-AB</strain>
    </source>
</reference>
<gene>
    <name evidence="5" type="primary">kdgK_2</name>
    <name evidence="5" type="ORF">L21SP4_01675</name>
</gene>
<keyword evidence="2 5" id="KW-0808">Transferase</keyword>
<evidence type="ECO:0000259" key="4">
    <source>
        <dbReference type="Pfam" id="PF00294"/>
    </source>
</evidence>
<organism evidence="5 6">
    <name type="scientific">Kiritimatiella glycovorans</name>
    <dbReference type="NCBI Taxonomy" id="1307763"/>
    <lineage>
        <taxon>Bacteria</taxon>
        <taxon>Pseudomonadati</taxon>
        <taxon>Kiritimatiellota</taxon>
        <taxon>Kiritimatiellia</taxon>
        <taxon>Kiritimatiellales</taxon>
        <taxon>Kiritimatiellaceae</taxon>
        <taxon>Kiritimatiella</taxon>
    </lineage>
</organism>
<dbReference type="InterPro" id="IPR011611">
    <property type="entry name" value="PfkB_dom"/>
</dbReference>
<dbReference type="Pfam" id="PF00294">
    <property type="entry name" value="PfkB"/>
    <property type="match status" value="1"/>
</dbReference>
<feature type="domain" description="Carbohydrate kinase PfkB" evidence="4">
    <location>
        <begin position="27"/>
        <end position="334"/>
    </location>
</feature>
<dbReference type="Gene3D" id="3.40.1190.20">
    <property type="match status" value="1"/>
</dbReference>
<keyword evidence="3 5" id="KW-0418">Kinase</keyword>
<evidence type="ECO:0000256" key="3">
    <source>
        <dbReference type="ARBA" id="ARBA00022777"/>
    </source>
</evidence>
<dbReference type="PANTHER" id="PTHR43320">
    <property type="entry name" value="SUGAR KINASE"/>
    <property type="match status" value="1"/>
</dbReference>
<dbReference type="CDD" id="cd01166">
    <property type="entry name" value="KdgK"/>
    <property type="match status" value="1"/>
</dbReference>
<dbReference type="OrthoDB" id="9813569at2"/>
<dbReference type="InterPro" id="IPR029056">
    <property type="entry name" value="Ribokinase-like"/>
</dbReference>
<dbReference type="PANTHER" id="PTHR43320:SF2">
    <property type="entry name" value="2-DEHYDRO-3-DEOXYGLUCONOKINASE_2-DEHYDRO-3-DEOXYGALACTONOKINASE"/>
    <property type="match status" value="1"/>
</dbReference>
<dbReference type="RefSeq" id="WP_052883000.1">
    <property type="nucleotide sequence ID" value="NZ_CP010904.1"/>
</dbReference>
<dbReference type="STRING" id="1307763.L21SP4_01675"/>
<dbReference type="InterPro" id="IPR052700">
    <property type="entry name" value="Carb_kinase_PfkB-like"/>
</dbReference>
<dbReference type="KEGG" id="vbl:L21SP4_01675"/>
<keyword evidence="6" id="KW-1185">Reference proteome</keyword>
<dbReference type="PATRIC" id="fig|1609981.3.peg.1741"/>
<dbReference type="EMBL" id="CP010904">
    <property type="protein sequence ID" value="AKJ64917.1"/>
    <property type="molecule type" value="Genomic_DNA"/>
</dbReference>
<comment type="similarity">
    <text evidence="1">Belongs to the carbohydrate kinase PfkB family.</text>
</comment>
<evidence type="ECO:0000313" key="5">
    <source>
        <dbReference type="EMBL" id="AKJ64917.1"/>
    </source>
</evidence>
<dbReference type="SUPFAM" id="SSF53613">
    <property type="entry name" value="Ribokinase-like"/>
    <property type="match status" value="1"/>
</dbReference>
<evidence type="ECO:0000313" key="6">
    <source>
        <dbReference type="Proteomes" id="UP000035268"/>
    </source>
</evidence>
<dbReference type="GO" id="GO:0008673">
    <property type="term" value="F:2-dehydro-3-deoxygluconokinase activity"/>
    <property type="evidence" value="ECO:0007669"/>
    <property type="project" value="UniProtKB-EC"/>
</dbReference>